<dbReference type="SUPFAM" id="SSF47781">
    <property type="entry name" value="RuvA domain 2-like"/>
    <property type="match status" value="1"/>
</dbReference>
<feature type="signal peptide" evidence="1">
    <location>
        <begin position="1"/>
        <end position="20"/>
    </location>
</feature>
<proteinExistence type="predicted"/>
<keyword evidence="3" id="KW-1185">Reference proteome</keyword>
<dbReference type="OrthoDB" id="9766750at2"/>
<dbReference type="Proteomes" id="UP000219452">
    <property type="component" value="Unassembled WGS sequence"/>
</dbReference>
<dbReference type="EMBL" id="OCNH01000002">
    <property type="protein sequence ID" value="SOD88025.1"/>
    <property type="molecule type" value="Genomic_DNA"/>
</dbReference>
<evidence type="ECO:0000256" key="1">
    <source>
        <dbReference type="SAM" id="SignalP"/>
    </source>
</evidence>
<accession>A0A286FXN0</accession>
<protein>
    <submittedName>
        <fullName evidence="2">Helix-hairpin-helix motif-containing protein</fullName>
    </submittedName>
</protein>
<evidence type="ECO:0000313" key="2">
    <source>
        <dbReference type="EMBL" id="SOD88025.1"/>
    </source>
</evidence>
<sequence>MRLIYLFAVTGWLIASPAFSQSNRPSNREAEPSADALNRYLQDLFPVQTEGIDYAAVYDALTQLYANPIDLNLATRDELEATYLLSERQLSNLAAYRAEFGDLLSINELQAVPDFDLPTIRKLLPFVTITGTPGLFGALPTPTDNYLILRYEQVLEQQKGFSEATPDKKGNLPTRYLGSSGQWYARYRYSRPRAFSLGLTVEKDPGEMINWQPSARQYGADYISFHAQLQNRGKWRNILLGDYQLQIGQGLVLSAGFVLGKSAETVQTVRRPTLGARPYTSLSEYGYFRGISATYAVHRNIDLTVMAARNRRDANTAADSLGTGIVATSLQTSGLHRTLSELDDRGSQLETNVGFHLLYHTRSQQQVGLTVLQTTFDTFFQRRNLPYNRYEFTGTRNLVVGLHGGYIRHNWNLFGEVAHSSGSATNSGGIGAVAGALASLTKKLDLAITLRHYDRNFHSFYSNGFSEGSRTINESGAYVGLKYTVYRKLSVGGFVDYFRFPWLKYLVDRPSRGFDYLLQIRYTPNRQTAFYGVYHEEHKEKNLTVDKVKVVVGTTRLSYALNADYTLIPGLRLRSRMQWGGFRYAGQPASLGFAVVQDATLEVKRLSLSGRVALYGTDDYDSRQYVYERDVLYAFSFPAYYNRGVRHYVLAQYNLSRHLDIWVRWARTNLTNQDTVGSDLDQINAPHKSEVKVQARWRF</sequence>
<evidence type="ECO:0000313" key="3">
    <source>
        <dbReference type="Proteomes" id="UP000219452"/>
    </source>
</evidence>
<dbReference type="RefSeq" id="WP_097126121.1">
    <property type="nucleotide sequence ID" value="NZ_OCNH01000002.1"/>
</dbReference>
<reference evidence="3" key="1">
    <citation type="submission" date="2017-09" db="EMBL/GenBank/DDBJ databases">
        <authorList>
            <person name="Varghese N."/>
            <person name="Submissions S."/>
        </authorList>
    </citation>
    <scope>NUCLEOTIDE SEQUENCE [LARGE SCALE GENOMIC DNA]</scope>
    <source>
        <strain evidence="3">DSM 29961</strain>
    </source>
</reference>
<name>A0A286FXN0_9BACT</name>
<feature type="chain" id="PRO_5012786885" evidence="1">
    <location>
        <begin position="21"/>
        <end position="699"/>
    </location>
</feature>
<keyword evidence="1" id="KW-0732">Signal</keyword>
<organism evidence="2 3">
    <name type="scientific">Spirosoma fluviale</name>
    <dbReference type="NCBI Taxonomy" id="1597977"/>
    <lineage>
        <taxon>Bacteria</taxon>
        <taxon>Pseudomonadati</taxon>
        <taxon>Bacteroidota</taxon>
        <taxon>Cytophagia</taxon>
        <taxon>Cytophagales</taxon>
        <taxon>Cytophagaceae</taxon>
        <taxon>Spirosoma</taxon>
    </lineage>
</organism>
<dbReference type="InterPro" id="IPR010994">
    <property type="entry name" value="RuvA_2-like"/>
</dbReference>
<gene>
    <name evidence="2" type="ORF">SAMN06269250_2460</name>
</gene>
<dbReference type="AlphaFoldDB" id="A0A286FXN0"/>